<dbReference type="GeneID" id="110086770"/>
<keyword evidence="2" id="KW-1015">Disulfide bond</keyword>
<accession>A0ABM5GPH1</accession>
<evidence type="ECO:0000256" key="1">
    <source>
        <dbReference type="ARBA" id="ARBA00007347"/>
    </source>
</evidence>
<name>A0ABM5GPH1_9SAUR</name>
<reference evidence="5" key="1">
    <citation type="submission" date="2025-08" db="UniProtKB">
        <authorList>
            <consortium name="RefSeq"/>
        </authorList>
    </citation>
    <scope>IDENTIFICATION</scope>
</reference>
<keyword evidence="3" id="KW-0496">Mitochondrion</keyword>
<proteinExistence type="inferred from homology"/>
<evidence type="ECO:0000256" key="2">
    <source>
        <dbReference type="ARBA" id="ARBA00023157"/>
    </source>
</evidence>
<dbReference type="Proteomes" id="UP001652642">
    <property type="component" value="Chromosome 6"/>
</dbReference>
<protein>
    <recommendedName>
        <fullName evidence="3">COX assembly mitochondrial protein</fullName>
    </recommendedName>
</protein>
<dbReference type="RefSeq" id="XP_072859537.1">
    <property type="nucleotide sequence ID" value="XM_073003436.1"/>
</dbReference>
<evidence type="ECO:0000256" key="3">
    <source>
        <dbReference type="RuleBase" id="RU364104"/>
    </source>
</evidence>
<dbReference type="PROSITE" id="PS51808">
    <property type="entry name" value="CHCH"/>
    <property type="match status" value="1"/>
</dbReference>
<keyword evidence="4" id="KW-1185">Reference proteome</keyword>
<evidence type="ECO:0000313" key="4">
    <source>
        <dbReference type="Proteomes" id="UP001652642"/>
    </source>
</evidence>
<sequence length="100" mass="11772">MEAKKGEECQESAERKVRKMEWNTLVVDMMKETAMKLCSEQKKAFNDCCKENGILMTFSCRKESQALKSCINGYYNDPEFVKEHETKYLMKKSQEQKPKN</sequence>
<gene>
    <name evidence="5" type="primary">CMC1</name>
</gene>
<organism evidence="4 5">
    <name type="scientific">Pogona vitticeps</name>
    <name type="common">central bearded dragon</name>
    <dbReference type="NCBI Taxonomy" id="103695"/>
    <lineage>
        <taxon>Eukaryota</taxon>
        <taxon>Metazoa</taxon>
        <taxon>Chordata</taxon>
        <taxon>Craniata</taxon>
        <taxon>Vertebrata</taxon>
        <taxon>Euteleostomi</taxon>
        <taxon>Lepidosauria</taxon>
        <taxon>Squamata</taxon>
        <taxon>Bifurcata</taxon>
        <taxon>Unidentata</taxon>
        <taxon>Episquamata</taxon>
        <taxon>Toxicofera</taxon>
        <taxon>Iguania</taxon>
        <taxon>Acrodonta</taxon>
        <taxon>Agamidae</taxon>
        <taxon>Amphibolurinae</taxon>
        <taxon>Pogona</taxon>
    </lineage>
</organism>
<dbReference type="Pfam" id="PF08583">
    <property type="entry name" value="Cmc1"/>
    <property type="match status" value="1"/>
</dbReference>
<comment type="similarity">
    <text evidence="1 3">Belongs to the CMC family.</text>
</comment>
<comment type="subcellular location">
    <subcellularLocation>
        <location evidence="3">Mitochondrion</location>
    </subcellularLocation>
</comment>
<evidence type="ECO:0000313" key="5">
    <source>
        <dbReference type="RefSeq" id="XP_072859537.1"/>
    </source>
</evidence>
<dbReference type="InterPro" id="IPR013892">
    <property type="entry name" value="Cyt_c_biogenesis_Cmc1-like"/>
</dbReference>